<dbReference type="PANTHER" id="PTHR10174">
    <property type="entry name" value="ALPHA-TOCOPHEROL TRANSFER PROTEIN-RELATED"/>
    <property type="match status" value="1"/>
</dbReference>
<dbReference type="InterPro" id="IPR011074">
    <property type="entry name" value="CRAL/TRIO_N_dom"/>
</dbReference>
<organism evidence="2 3">
    <name type="scientific">Orchesella dallaii</name>
    <dbReference type="NCBI Taxonomy" id="48710"/>
    <lineage>
        <taxon>Eukaryota</taxon>
        <taxon>Metazoa</taxon>
        <taxon>Ecdysozoa</taxon>
        <taxon>Arthropoda</taxon>
        <taxon>Hexapoda</taxon>
        <taxon>Collembola</taxon>
        <taxon>Entomobryomorpha</taxon>
        <taxon>Entomobryoidea</taxon>
        <taxon>Orchesellidae</taxon>
        <taxon>Orchesellinae</taxon>
        <taxon>Orchesella</taxon>
    </lineage>
</organism>
<evidence type="ECO:0000313" key="3">
    <source>
        <dbReference type="Proteomes" id="UP001642540"/>
    </source>
</evidence>
<dbReference type="SMART" id="SM01100">
    <property type="entry name" value="CRAL_TRIO_N"/>
    <property type="match status" value="1"/>
</dbReference>
<sequence>MYDTTDLELERLRVKAKLEIGEKEDLIPQYLQELRDAVKDDSDLRIPNDNDFLVRFLRARKYNVERAAKMLKKFFILRRNVNDIAYLLRPSKHISLYKAEAATILKKRDAKGRHVLMLRCALWDAGKYTFDDCLACVFLMLDEATATLDTQYNGITVIIDFKGFGFSHARLIGPRRLQQIASLLQDSYPARFKEIHLINHASIFNMVFSLIKPFLKEKIRKRINFHAYDIGSLHKFVSPDILPEVVGGRVNNDEFADTELVKRLLTKDEYYDELLSHGYDS</sequence>
<proteinExistence type="predicted"/>
<dbReference type="Gene3D" id="3.40.525.10">
    <property type="entry name" value="CRAL-TRIO lipid binding domain"/>
    <property type="match status" value="1"/>
</dbReference>
<feature type="domain" description="CRAL-TRIO" evidence="1">
    <location>
        <begin position="93"/>
        <end position="254"/>
    </location>
</feature>
<dbReference type="Gene3D" id="1.10.8.20">
    <property type="entry name" value="N-terminal domain of phosphatidylinositol transfer protein sec14p"/>
    <property type="match status" value="1"/>
</dbReference>
<dbReference type="Proteomes" id="UP001642540">
    <property type="component" value="Unassembled WGS sequence"/>
</dbReference>
<gene>
    <name evidence="2" type="ORF">ODALV1_LOCUS28902</name>
</gene>
<evidence type="ECO:0000259" key="1">
    <source>
        <dbReference type="PROSITE" id="PS50191"/>
    </source>
</evidence>
<accession>A0ABP1S230</accession>
<dbReference type="CDD" id="cd00170">
    <property type="entry name" value="SEC14"/>
    <property type="match status" value="1"/>
</dbReference>
<protein>
    <recommendedName>
        <fullName evidence="1">CRAL-TRIO domain-containing protein</fullName>
    </recommendedName>
</protein>
<dbReference type="EMBL" id="CAXLJM020000148">
    <property type="protein sequence ID" value="CAL8141942.1"/>
    <property type="molecule type" value="Genomic_DNA"/>
</dbReference>
<dbReference type="Pfam" id="PF00650">
    <property type="entry name" value="CRAL_TRIO"/>
    <property type="match status" value="1"/>
</dbReference>
<dbReference type="InterPro" id="IPR036273">
    <property type="entry name" value="CRAL/TRIO_N_dom_sf"/>
</dbReference>
<dbReference type="PRINTS" id="PR00180">
    <property type="entry name" value="CRETINALDHBP"/>
</dbReference>
<dbReference type="InterPro" id="IPR036865">
    <property type="entry name" value="CRAL-TRIO_dom_sf"/>
</dbReference>
<dbReference type="SUPFAM" id="SSF46938">
    <property type="entry name" value="CRAL/TRIO N-terminal domain"/>
    <property type="match status" value="1"/>
</dbReference>
<keyword evidence="3" id="KW-1185">Reference proteome</keyword>
<comment type="caution">
    <text evidence="2">The sequence shown here is derived from an EMBL/GenBank/DDBJ whole genome shotgun (WGS) entry which is preliminary data.</text>
</comment>
<reference evidence="2 3" key="1">
    <citation type="submission" date="2024-08" db="EMBL/GenBank/DDBJ databases">
        <authorList>
            <person name="Cucini C."/>
            <person name="Frati F."/>
        </authorList>
    </citation>
    <scope>NUCLEOTIDE SEQUENCE [LARGE SCALE GENOMIC DNA]</scope>
</reference>
<dbReference type="PROSITE" id="PS50191">
    <property type="entry name" value="CRAL_TRIO"/>
    <property type="match status" value="1"/>
</dbReference>
<evidence type="ECO:0000313" key="2">
    <source>
        <dbReference type="EMBL" id="CAL8141942.1"/>
    </source>
</evidence>
<dbReference type="Gene3D" id="1.20.5.1200">
    <property type="entry name" value="Alpha-tocopherol transfer"/>
    <property type="match status" value="1"/>
</dbReference>
<dbReference type="Pfam" id="PF03765">
    <property type="entry name" value="CRAL_TRIO_N"/>
    <property type="match status" value="1"/>
</dbReference>
<name>A0ABP1S230_9HEXA</name>
<dbReference type="PANTHER" id="PTHR10174:SF130">
    <property type="entry name" value="ALPHA-TOCOPHEROL TRANSFER PROTEIN-LIKE"/>
    <property type="match status" value="1"/>
</dbReference>
<dbReference type="SMART" id="SM00516">
    <property type="entry name" value="SEC14"/>
    <property type="match status" value="1"/>
</dbReference>
<dbReference type="SUPFAM" id="SSF52087">
    <property type="entry name" value="CRAL/TRIO domain"/>
    <property type="match status" value="1"/>
</dbReference>
<dbReference type="InterPro" id="IPR001251">
    <property type="entry name" value="CRAL-TRIO_dom"/>
</dbReference>